<dbReference type="Proteomes" id="UP000031668">
    <property type="component" value="Unassembled WGS sequence"/>
</dbReference>
<accession>A0A0C2N196</accession>
<dbReference type="EMBL" id="JWZT01003124">
    <property type="protein sequence ID" value="KII67642.1"/>
    <property type="molecule type" value="Genomic_DNA"/>
</dbReference>
<name>A0A0C2N196_THEKT</name>
<sequence>MHGRLSPVIDGSDESQCQGSRDSMVILKSRTYEEIAANLFSWFDTKNTGANSAVNEHSIGNKFILRAVYDQDTFTRTISHGSAMISKYLENLNSENSTFIEELVDIWWLYYSFIIPKIELIFRNLTDVKIFRRLLITFGGVLISSRCQKVLLGFGKLADHQEVSKETRLKIKQMLGLVISAWREEIFPLNNEALTLYSIYESLLGPESYLIE</sequence>
<evidence type="ECO:0000313" key="3">
    <source>
        <dbReference type="Proteomes" id="UP000031668"/>
    </source>
</evidence>
<feature type="region of interest" description="Disordered" evidence="1">
    <location>
        <begin position="1"/>
        <end position="20"/>
    </location>
</feature>
<comment type="caution">
    <text evidence="2">The sequence shown here is derived from an EMBL/GenBank/DDBJ whole genome shotgun (WGS) entry which is preliminary data.</text>
</comment>
<evidence type="ECO:0000256" key="1">
    <source>
        <dbReference type="SAM" id="MobiDB-lite"/>
    </source>
</evidence>
<evidence type="ECO:0000313" key="2">
    <source>
        <dbReference type="EMBL" id="KII67642.1"/>
    </source>
</evidence>
<organism evidence="2 3">
    <name type="scientific">Thelohanellus kitauei</name>
    <name type="common">Myxosporean</name>
    <dbReference type="NCBI Taxonomy" id="669202"/>
    <lineage>
        <taxon>Eukaryota</taxon>
        <taxon>Metazoa</taxon>
        <taxon>Cnidaria</taxon>
        <taxon>Myxozoa</taxon>
        <taxon>Myxosporea</taxon>
        <taxon>Bivalvulida</taxon>
        <taxon>Platysporina</taxon>
        <taxon>Myxobolidae</taxon>
        <taxon>Thelohanellus</taxon>
    </lineage>
</organism>
<gene>
    <name evidence="2" type="ORF">RF11_04515</name>
</gene>
<keyword evidence="3" id="KW-1185">Reference proteome</keyword>
<protein>
    <submittedName>
        <fullName evidence="2">Uncharacterized protein</fullName>
    </submittedName>
</protein>
<proteinExistence type="predicted"/>
<reference evidence="2 3" key="1">
    <citation type="journal article" date="2014" name="Genome Biol. Evol.">
        <title>The genome of the myxosporean Thelohanellus kitauei shows adaptations to nutrient acquisition within its fish host.</title>
        <authorList>
            <person name="Yang Y."/>
            <person name="Xiong J."/>
            <person name="Zhou Z."/>
            <person name="Huo F."/>
            <person name="Miao W."/>
            <person name="Ran C."/>
            <person name="Liu Y."/>
            <person name="Zhang J."/>
            <person name="Feng J."/>
            <person name="Wang M."/>
            <person name="Wang M."/>
            <person name="Wang L."/>
            <person name="Yao B."/>
        </authorList>
    </citation>
    <scope>NUCLEOTIDE SEQUENCE [LARGE SCALE GENOMIC DNA]</scope>
    <source>
        <strain evidence="2">Wuqing</strain>
    </source>
</reference>
<dbReference type="AlphaFoldDB" id="A0A0C2N196"/>
<dbReference type="OrthoDB" id="10461813at2759"/>